<proteinExistence type="predicted"/>
<organism evidence="1 2">
    <name type="scientific">Cotesia glomerata</name>
    <name type="common">Lepidopteran parasitic wasp</name>
    <name type="synonym">Apanteles glomeratus</name>
    <dbReference type="NCBI Taxonomy" id="32391"/>
    <lineage>
        <taxon>Eukaryota</taxon>
        <taxon>Metazoa</taxon>
        <taxon>Ecdysozoa</taxon>
        <taxon>Arthropoda</taxon>
        <taxon>Hexapoda</taxon>
        <taxon>Insecta</taxon>
        <taxon>Pterygota</taxon>
        <taxon>Neoptera</taxon>
        <taxon>Endopterygota</taxon>
        <taxon>Hymenoptera</taxon>
        <taxon>Apocrita</taxon>
        <taxon>Ichneumonoidea</taxon>
        <taxon>Braconidae</taxon>
        <taxon>Microgastrinae</taxon>
        <taxon>Cotesia</taxon>
    </lineage>
</organism>
<name>A0AAV7I3F3_COTGL</name>
<dbReference type="EMBL" id="JAHXZJ010001492">
    <property type="protein sequence ID" value="KAH0552712.1"/>
    <property type="molecule type" value="Genomic_DNA"/>
</dbReference>
<sequence>MLSRGPTYSPGWGPANQSDIIDLTCDLEIRKDLGRTSRLEPIIIVNTGPWPTSSRGSAIFFIEAHPHLRGSRIFWLRARALALGAANGWI</sequence>
<protein>
    <submittedName>
        <fullName evidence="1">Uncharacterized protein</fullName>
    </submittedName>
</protein>
<reference evidence="1 2" key="1">
    <citation type="journal article" date="2021" name="J. Hered.">
        <title>A chromosome-level genome assembly of the parasitoid wasp, Cotesia glomerata (Hymenoptera: Braconidae).</title>
        <authorList>
            <person name="Pinto B.J."/>
            <person name="Weis J.J."/>
            <person name="Gamble T."/>
            <person name="Ode P.J."/>
            <person name="Paul R."/>
            <person name="Zaspel J.M."/>
        </authorList>
    </citation>
    <scope>NUCLEOTIDE SEQUENCE [LARGE SCALE GENOMIC DNA]</scope>
    <source>
        <strain evidence="1">CgM1</strain>
    </source>
</reference>
<keyword evidence="2" id="KW-1185">Reference proteome</keyword>
<dbReference type="AlphaFoldDB" id="A0AAV7I3F3"/>
<evidence type="ECO:0000313" key="1">
    <source>
        <dbReference type="EMBL" id="KAH0552712.1"/>
    </source>
</evidence>
<accession>A0AAV7I3F3</accession>
<gene>
    <name evidence="1" type="ORF">KQX54_014330</name>
</gene>
<dbReference type="Proteomes" id="UP000826195">
    <property type="component" value="Unassembled WGS sequence"/>
</dbReference>
<comment type="caution">
    <text evidence="1">The sequence shown here is derived from an EMBL/GenBank/DDBJ whole genome shotgun (WGS) entry which is preliminary data.</text>
</comment>
<evidence type="ECO:0000313" key="2">
    <source>
        <dbReference type="Proteomes" id="UP000826195"/>
    </source>
</evidence>